<feature type="non-terminal residue" evidence="1">
    <location>
        <position position="1"/>
    </location>
</feature>
<sequence length="216" mass="24810">SGPLLRGKHVLVRTDNTAAVSYINRQGGVRSRCMSQLARHLLLWSQTRLKSLRAVYIPGKLNCAADALSRQLTSPEEWRLHRQTVQLIWSRFGEAQVDLFASRESFHCQLFYSLTEGPLGTNALAHSWPRALRKYAFPPVTLLAQTLCKVREDEKEVLLVAPFWATRTWFPELMLLTTASPWRIPLRQDLLSQGLSTMWHPCPDLWNLYVWLLDGT</sequence>
<organism evidence="1 2">
    <name type="scientific">Cirrhinus mrigala</name>
    <name type="common">Mrigala</name>
    <dbReference type="NCBI Taxonomy" id="683832"/>
    <lineage>
        <taxon>Eukaryota</taxon>
        <taxon>Metazoa</taxon>
        <taxon>Chordata</taxon>
        <taxon>Craniata</taxon>
        <taxon>Vertebrata</taxon>
        <taxon>Euteleostomi</taxon>
        <taxon>Actinopterygii</taxon>
        <taxon>Neopterygii</taxon>
        <taxon>Teleostei</taxon>
        <taxon>Ostariophysi</taxon>
        <taxon>Cypriniformes</taxon>
        <taxon>Cyprinidae</taxon>
        <taxon>Labeoninae</taxon>
        <taxon>Labeonini</taxon>
        <taxon>Cirrhinus</taxon>
    </lineage>
</organism>
<feature type="non-terminal residue" evidence="1">
    <location>
        <position position="216"/>
    </location>
</feature>
<dbReference type="AlphaFoldDB" id="A0ABD0NEZ7"/>
<evidence type="ECO:0000313" key="1">
    <source>
        <dbReference type="EMBL" id="KAL0160303.1"/>
    </source>
</evidence>
<dbReference type="EMBL" id="JAMKFB020000022">
    <property type="protein sequence ID" value="KAL0160303.1"/>
    <property type="molecule type" value="Genomic_DNA"/>
</dbReference>
<accession>A0ABD0NEZ7</accession>
<comment type="caution">
    <text evidence="1">The sequence shown here is derived from an EMBL/GenBank/DDBJ whole genome shotgun (WGS) entry which is preliminary data.</text>
</comment>
<dbReference type="InterPro" id="IPR052055">
    <property type="entry name" value="Hepadnavirus_pol/RT"/>
</dbReference>
<dbReference type="PANTHER" id="PTHR33050">
    <property type="entry name" value="REVERSE TRANSCRIPTASE DOMAIN-CONTAINING PROTEIN"/>
    <property type="match status" value="1"/>
</dbReference>
<protein>
    <recommendedName>
        <fullName evidence="3">Reverse transcriptase</fullName>
    </recommendedName>
</protein>
<keyword evidence="2" id="KW-1185">Reference proteome</keyword>
<dbReference type="Proteomes" id="UP001529510">
    <property type="component" value="Unassembled WGS sequence"/>
</dbReference>
<reference evidence="1 2" key="1">
    <citation type="submission" date="2024-05" db="EMBL/GenBank/DDBJ databases">
        <title>Genome sequencing and assembly of Indian major carp, Cirrhinus mrigala (Hamilton, 1822).</title>
        <authorList>
            <person name="Mohindra V."/>
            <person name="Chowdhury L.M."/>
            <person name="Lal K."/>
            <person name="Jena J.K."/>
        </authorList>
    </citation>
    <scope>NUCLEOTIDE SEQUENCE [LARGE SCALE GENOMIC DNA]</scope>
    <source>
        <strain evidence="1">CM1030</strain>
        <tissue evidence="1">Blood</tissue>
    </source>
</reference>
<proteinExistence type="predicted"/>
<gene>
    <name evidence="1" type="ORF">M9458_044028</name>
</gene>
<evidence type="ECO:0000313" key="2">
    <source>
        <dbReference type="Proteomes" id="UP001529510"/>
    </source>
</evidence>
<dbReference type="PANTHER" id="PTHR33050:SF7">
    <property type="entry name" value="RIBONUCLEASE H"/>
    <property type="match status" value="1"/>
</dbReference>
<dbReference type="CDD" id="cd09275">
    <property type="entry name" value="RNase_HI_RT_DIRS1"/>
    <property type="match status" value="1"/>
</dbReference>
<name>A0ABD0NEZ7_CIRMR</name>
<evidence type="ECO:0008006" key="3">
    <source>
        <dbReference type="Google" id="ProtNLM"/>
    </source>
</evidence>